<feature type="region of interest" description="Disordered" evidence="1">
    <location>
        <begin position="170"/>
        <end position="205"/>
    </location>
</feature>
<feature type="region of interest" description="Disordered" evidence="1">
    <location>
        <begin position="23"/>
        <end position="96"/>
    </location>
</feature>
<feature type="domain" description="PRC-barrel" evidence="3">
    <location>
        <begin position="103"/>
        <end position="174"/>
    </location>
</feature>
<protein>
    <submittedName>
        <fullName evidence="4">PRC-barrel domain-containing protein</fullName>
    </submittedName>
</protein>
<evidence type="ECO:0000259" key="3">
    <source>
        <dbReference type="Pfam" id="PF05239"/>
    </source>
</evidence>
<reference evidence="4" key="1">
    <citation type="submission" date="2020-05" db="EMBL/GenBank/DDBJ databases">
        <authorList>
            <person name="Wang L."/>
            <person name="Shao Z."/>
        </authorList>
    </citation>
    <scope>NUCLEOTIDE SEQUENCE</scope>
    <source>
        <strain evidence="4">MCCC 1A05776</strain>
    </source>
</reference>
<dbReference type="Proteomes" id="UP001320178">
    <property type="component" value="Unassembled WGS sequence"/>
</dbReference>
<name>A0AAW4YYG0_9GAMM</name>
<accession>A0AAW4YYG0</accession>
<evidence type="ECO:0000313" key="5">
    <source>
        <dbReference type="Proteomes" id="UP001320178"/>
    </source>
</evidence>
<sequence>MKRTLLAIAIGAISAGLAGGALAQDNAEDDNGLNGDAAVGEEQTTMDTQNDDDLTDAPDDMDEPDMDEPDMDEPDEMDTGEEGMADGDDPMAAGQLDDALRDMQVSEIEGMTVVNQQDEEIGDVQSVVRDNDTGDLHVVITVGGLWGMGGSDITLPLAEMELQDDQLVTRQPYDEDELEESAQEYDEERYSEVDGDMTLGDAWGQ</sequence>
<evidence type="ECO:0000313" key="4">
    <source>
        <dbReference type="EMBL" id="MCE8053278.1"/>
    </source>
</evidence>
<keyword evidence="2" id="KW-0732">Signal</keyword>
<dbReference type="InterPro" id="IPR027275">
    <property type="entry name" value="PRC-brl_dom"/>
</dbReference>
<gene>
    <name evidence="4" type="ORF">HOP61_18465</name>
</gene>
<dbReference type="InterPro" id="IPR011033">
    <property type="entry name" value="PRC_barrel-like_sf"/>
</dbReference>
<comment type="caution">
    <text evidence="4">The sequence shown here is derived from an EMBL/GenBank/DDBJ whole genome shotgun (WGS) entry which is preliminary data.</text>
</comment>
<dbReference type="RefSeq" id="WP_234240625.1">
    <property type="nucleotide sequence ID" value="NZ_JABFTS010000010.1"/>
</dbReference>
<feature type="chain" id="PRO_5043924449" evidence="2">
    <location>
        <begin position="24"/>
        <end position="205"/>
    </location>
</feature>
<reference evidence="4" key="2">
    <citation type="journal article" date="2021" name="Front. Microbiol.">
        <title>Aerobic Denitrification and Heterotrophic Sulfur Oxidation in the Genus Halomonas Revealed by Six Novel Species Characterizations and Genome-Based Analysis.</title>
        <authorList>
            <person name="Wang L."/>
            <person name="Shao Z."/>
        </authorList>
    </citation>
    <scope>NUCLEOTIDE SEQUENCE</scope>
    <source>
        <strain evidence="4">MCCC 1A05776</strain>
    </source>
</reference>
<feature type="signal peptide" evidence="2">
    <location>
        <begin position="1"/>
        <end position="23"/>
    </location>
</feature>
<dbReference type="AlphaFoldDB" id="A0AAW4YYG0"/>
<dbReference type="SUPFAM" id="SSF50346">
    <property type="entry name" value="PRC-barrel domain"/>
    <property type="match status" value="1"/>
</dbReference>
<organism evidence="4 5">
    <name type="scientific">Billgrantia desiderata</name>
    <dbReference type="NCBI Taxonomy" id="52021"/>
    <lineage>
        <taxon>Bacteria</taxon>
        <taxon>Pseudomonadati</taxon>
        <taxon>Pseudomonadota</taxon>
        <taxon>Gammaproteobacteria</taxon>
        <taxon>Oceanospirillales</taxon>
        <taxon>Halomonadaceae</taxon>
        <taxon>Billgrantia</taxon>
    </lineage>
</organism>
<evidence type="ECO:0000256" key="1">
    <source>
        <dbReference type="SAM" id="MobiDB-lite"/>
    </source>
</evidence>
<dbReference type="Gene3D" id="2.30.30.240">
    <property type="entry name" value="PRC-barrel domain"/>
    <property type="match status" value="1"/>
</dbReference>
<feature type="compositionally biased region" description="Acidic residues" evidence="1">
    <location>
        <begin position="174"/>
        <end position="195"/>
    </location>
</feature>
<proteinExistence type="predicted"/>
<feature type="compositionally biased region" description="Acidic residues" evidence="1">
    <location>
        <begin position="49"/>
        <end position="89"/>
    </location>
</feature>
<dbReference type="EMBL" id="JABFTS010000010">
    <property type="protein sequence ID" value="MCE8053278.1"/>
    <property type="molecule type" value="Genomic_DNA"/>
</dbReference>
<evidence type="ECO:0000256" key="2">
    <source>
        <dbReference type="SAM" id="SignalP"/>
    </source>
</evidence>
<dbReference type="Pfam" id="PF05239">
    <property type="entry name" value="PRC"/>
    <property type="match status" value="1"/>
</dbReference>